<protein>
    <submittedName>
        <fullName evidence="2">Uncharacterized protein</fullName>
    </submittedName>
</protein>
<comment type="caution">
    <text evidence="2">The sequence shown here is derived from an EMBL/GenBank/DDBJ whole genome shotgun (WGS) entry which is preliminary data.</text>
</comment>
<name>A0AA39CMH0_9EURO</name>
<accession>A0AA39CMH0</accession>
<dbReference type="Proteomes" id="UP001172681">
    <property type="component" value="Unassembled WGS sequence"/>
</dbReference>
<reference evidence="2" key="1">
    <citation type="submission" date="2022-10" db="EMBL/GenBank/DDBJ databases">
        <title>Culturing micro-colonial fungi from biological soil crusts in the Mojave desert and describing Neophaeococcomyces mojavensis, and introducing the new genera and species Taxawa tesnikishii.</title>
        <authorList>
            <person name="Kurbessoian T."/>
            <person name="Stajich J.E."/>
        </authorList>
    </citation>
    <scope>NUCLEOTIDE SEQUENCE</scope>
    <source>
        <strain evidence="2">TK_35</strain>
    </source>
</reference>
<feature type="compositionally biased region" description="Polar residues" evidence="1">
    <location>
        <begin position="54"/>
        <end position="67"/>
    </location>
</feature>
<feature type="region of interest" description="Disordered" evidence="1">
    <location>
        <begin position="295"/>
        <end position="351"/>
    </location>
</feature>
<feature type="region of interest" description="Disordered" evidence="1">
    <location>
        <begin position="1"/>
        <end position="69"/>
    </location>
</feature>
<organism evidence="2 3">
    <name type="scientific">Knufia peltigerae</name>
    <dbReference type="NCBI Taxonomy" id="1002370"/>
    <lineage>
        <taxon>Eukaryota</taxon>
        <taxon>Fungi</taxon>
        <taxon>Dikarya</taxon>
        <taxon>Ascomycota</taxon>
        <taxon>Pezizomycotina</taxon>
        <taxon>Eurotiomycetes</taxon>
        <taxon>Chaetothyriomycetidae</taxon>
        <taxon>Chaetothyriales</taxon>
        <taxon>Trichomeriaceae</taxon>
        <taxon>Knufia</taxon>
    </lineage>
</organism>
<feature type="compositionally biased region" description="Basic residues" evidence="1">
    <location>
        <begin position="431"/>
        <end position="449"/>
    </location>
</feature>
<evidence type="ECO:0000313" key="2">
    <source>
        <dbReference type="EMBL" id="KAJ9614706.1"/>
    </source>
</evidence>
<proteinExistence type="predicted"/>
<feature type="region of interest" description="Disordered" evidence="1">
    <location>
        <begin position="431"/>
        <end position="513"/>
    </location>
</feature>
<feature type="compositionally biased region" description="Basic and acidic residues" evidence="1">
    <location>
        <begin position="297"/>
        <end position="310"/>
    </location>
</feature>
<dbReference type="EMBL" id="JAPDRN010000188">
    <property type="protein sequence ID" value="KAJ9614706.1"/>
    <property type="molecule type" value="Genomic_DNA"/>
</dbReference>
<sequence>MPQEQDTHATSSVDMNATDSHTGIGLGPASEGSPPEQKAVEERGSAIEAVYPATSASSAKPQSTTRDGNMADSALALTDQETHQDVTEKPTPGSLDAAWRQLSGTVDSYTAALITTGDVRRGALEKRKSVVHQLDTLMSSPELSLTTDLRQALLDLQTTERKLEEKDDFLIQQGYQITYRGSRIFGPLAESSLDFLRQQDVTVLSVRADTEGGSEVSQNDIRHDQTVEARLFLSKKGDIDLLLENLMELEEGEFPAGDEGVPETDDSTMLKSLETRKRDLMRQLEEAEEELLTLWEKLPDRPEDIPEDQLRSSVEGQEETPAADDGSPEGRGVEEPHEDPENDNRLVPGGRRHRFRQILDSVTDGGGGGGGSVRPDTLVNAYLLHQLRSSPEEQAAYVEAIKEVVESTGVPLRTDLESFAIRDWFEDVPRFKSRSSRRGKPAARARRWTSSRNDETSLAVHSNRTQATRGRSEPHVRQKRPRPRPRARSRASAGHDDDDDAGSTRPKPNFGRQ</sequence>
<feature type="compositionally biased region" description="Basic residues" evidence="1">
    <location>
        <begin position="477"/>
        <end position="489"/>
    </location>
</feature>
<feature type="compositionally biased region" description="Polar residues" evidence="1">
    <location>
        <begin position="8"/>
        <end position="21"/>
    </location>
</feature>
<keyword evidence="3" id="KW-1185">Reference proteome</keyword>
<evidence type="ECO:0000313" key="3">
    <source>
        <dbReference type="Proteomes" id="UP001172681"/>
    </source>
</evidence>
<gene>
    <name evidence="2" type="ORF">H2204_014514</name>
</gene>
<evidence type="ECO:0000256" key="1">
    <source>
        <dbReference type="SAM" id="MobiDB-lite"/>
    </source>
</evidence>
<feature type="compositionally biased region" description="Polar residues" evidence="1">
    <location>
        <begin position="459"/>
        <end position="469"/>
    </location>
</feature>
<dbReference type="AlphaFoldDB" id="A0AA39CMH0"/>